<organism evidence="2 3">
    <name type="scientific">Oceanobacillus chungangensis</name>
    <dbReference type="NCBI Taxonomy" id="1229152"/>
    <lineage>
        <taxon>Bacteria</taxon>
        <taxon>Bacillati</taxon>
        <taxon>Bacillota</taxon>
        <taxon>Bacilli</taxon>
        <taxon>Bacillales</taxon>
        <taxon>Bacillaceae</taxon>
        <taxon>Oceanobacillus</taxon>
    </lineage>
</organism>
<dbReference type="GO" id="GO:0030655">
    <property type="term" value="P:beta-lactam antibiotic catabolic process"/>
    <property type="evidence" value="ECO:0007669"/>
    <property type="project" value="InterPro"/>
</dbReference>
<keyword evidence="3" id="KW-1185">Reference proteome</keyword>
<dbReference type="InterPro" id="IPR045155">
    <property type="entry name" value="Beta-lactam_cat"/>
</dbReference>
<reference evidence="3" key="1">
    <citation type="submission" date="2017-11" db="EMBL/GenBank/DDBJ databases">
        <authorList>
            <person name="Zhu W."/>
        </authorList>
    </citation>
    <scope>NUCLEOTIDE SEQUENCE [LARGE SCALE GENOMIC DNA]</scope>
    <source>
        <strain evidence="3">CAU 1051</strain>
    </source>
</reference>
<dbReference type="PANTHER" id="PTHR35333:SF3">
    <property type="entry name" value="BETA-LACTAMASE-TYPE TRANSPEPTIDASE FOLD CONTAINING PROTEIN"/>
    <property type="match status" value="1"/>
</dbReference>
<proteinExistence type="predicted"/>
<dbReference type="Proteomes" id="UP000256520">
    <property type="component" value="Unassembled WGS sequence"/>
</dbReference>
<evidence type="ECO:0000313" key="3">
    <source>
        <dbReference type="Proteomes" id="UP000256520"/>
    </source>
</evidence>
<protein>
    <submittedName>
        <fullName evidence="2">Serine hydrolase</fullName>
    </submittedName>
</protein>
<dbReference type="Gene3D" id="3.40.710.10">
    <property type="entry name" value="DD-peptidase/beta-lactamase superfamily"/>
    <property type="match status" value="1"/>
</dbReference>
<dbReference type="InterPro" id="IPR000871">
    <property type="entry name" value="Beta-lactam_class-A"/>
</dbReference>
<sequence>MEQLSQSIERIIEQAGGKWGISIEELDTNNSWSLNEEELFYAVSIIKIPIMIAVFTAYEKEKLYLSDTLELKVEEMVGGSGVLQHLSPGIKLTINDLITLMIIQSDNTATNMLINLIEKKNIQQTMKDIGMQKSKFYNKLMTVPATLQGYNEITAQEVTMMLKKIATGKIISRHACERMLAIMKKQQLTDCLPAKLRQADSTIIGNIPEWQLANKTGFVSGMRHDIGIFYVGDRVMVTTVLSKGLDDNHSKDAIAKVGLEIYHYLKR</sequence>
<feature type="domain" description="Beta-lactamase class A catalytic" evidence="1">
    <location>
        <begin position="20"/>
        <end position="240"/>
    </location>
</feature>
<dbReference type="PANTHER" id="PTHR35333">
    <property type="entry name" value="BETA-LACTAMASE"/>
    <property type="match status" value="1"/>
</dbReference>
<dbReference type="Pfam" id="PF13354">
    <property type="entry name" value="Beta-lactamase2"/>
    <property type="match status" value="1"/>
</dbReference>
<dbReference type="OrthoDB" id="9775096at2"/>
<evidence type="ECO:0000313" key="2">
    <source>
        <dbReference type="EMBL" id="RDW20556.1"/>
    </source>
</evidence>
<name>A0A3D8PWP7_9BACI</name>
<dbReference type="EMBL" id="PIOD01000005">
    <property type="protein sequence ID" value="RDW20556.1"/>
    <property type="molecule type" value="Genomic_DNA"/>
</dbReference>
<dbReference type="SUPFAM" id="SSF56601">
    <property type="entry name" value="beta-lactamase/transpeptidase-like"/>
    <property type="match status" value="1"/>
</dbReference>
<dbReference type="GO" id="GO:0046677">
    <property type="term" value="P:response to antibiotic"/>
    <property type="evidence" value="ECO:0007669"/>
    <property type="project" value="InterPro"/>
</dbReference>
<dbReference type="GO" id="GO:0008800">
    <property type="term" value="F:beta-lactamase activity"/>
    <property type="evidence" value="ECO:0007669"/>
    <property type="project" value="InterPro"/>
</dbReference>
<evidence type="ECO:0000259" key="1">
    <source>
        <dbReference type="Pfam" id="PF13354"/>
    </source>
</evidence>
<accession>A0A3D8PWP7</accession>
<dbReference type="InterPro" id="IPR012338">
    <property type="entry name" value="Beta-lactam/transpept-like"/>
</dbReference>
<keyword evidence="2" id="KW-0378">Hydrolase</keyword>
<gene>
    <name evidence="2" type="ORF">CWR45_04790</name>
</gene>
<dbReference type="RefSeq" id="WP_115748669.1">
    <property type="nucleotide sequence ID" value="NZ_PIOD01000005.1"/>
</dbReference>
<comment type="caution">
    <text evidence="2">The sequence shown here is derived from an EMBL/GenBank/DDBJ whole genome shotgun (WGS) entry which is preliminary data.</text>
</comment>
<dbReference type="AlphaFoldDB" id="A0A3D8PWP7"/>